<dbReference type="SUPFAM" id="SSF51120">
    <property type="entry name" value="beta-Roll"/>
    <property type="match status" value="1"/>
</dbReference>
<dbReference type="PROSITE" id="PS00330">
    <property type="entry name" value="HEMOLYSIN_CALCIUM"/>
    <property type="match status" value="2"/>
</dbReference>
<dbReference type="Gene3D" id="2.150.10.10">
    <property type="entry name" value="Serralysin-like metalloprotease, C-terminal"/>
    <property type="match status" value="1"/>
</dbReference>
<dbReference type="AlphaFoldDB" id="A0AAU7JGL2"/>
<name>A0AAU7JGL2_9HYPH</name>
<dbReference type="InterPro" id="IPR018511">
    <property type="entry name" value="Hemolysin-typ_Ca-bd_CS"/>
</dbReference>
<dbReference type="EMBL" id="CP157484">
    <property type="protein sequence ID" value="XBO39129.1"/>
    <property type="molecule type" value="Genomic_DNA"/>
</dbReference>
<dbReference type="Pfam" id="PF00353">
    <property type="entry name" value="HemolysinCabind"/>
    <property type="match status" value="1"/>
</dbReference>
<dbReference type="RefSeq" id="WP_406855970.1">
    <property type="nucleotide sequence ID" value="NZ_CP157484.1"/>
</dbReference>
<dbReference type="InterPro" id="IPR011049">
    <property type="entry name" value="Serralysin-like_metalloprot_C"/>
</dbReference>
<evidence type="ECO:0000313" key="1">
    <source>
        <dbReference type="EMBL" id="XBO39129.1"/>
    </source>
</evidence>
<organism evidence="1">
    <name type="scientific">Alsobacter sp. KACC 23698</name>
    <dbReference type="NCBI Taxonomy" id="3149229"/>
    <lineage>
        <taxon>Bacteria</taxon>
        <taxon>Pseudomonadati</taxon>
        <taxon>Pseudomonadota</taxon>
        <taxon>Alphaproteobacteria</taxon>
        <taxon>Hyphomicrobiales</taxon>
        <taxon>Alsobacteraceae</taxon>
        <taxon>Alsobacter</taxon>
    </lineage>
</organism>
<dbReference type="PRINTS" id="PR00313">
    <property type="entry name" value="CABNDNGRPT"/>
</dbReference>
<sequence length="117" mass="12083">MIDRKPVGGAPVDTLDGGAGADVLTGGIGDDPLVGGADNDVFVSGAGFGQDRIADFDQAGDDVLQVSTALFADWNGVWATTRQVGADLVITRSATEAWTLKNVALSRFNADDVRFVA</sequence>
<dbReference type="GO" id="GO:0005509">
    <property type="term" value="F:calcium ion binding"/>
    <property type="evidence" value="ECO:0007669"/>
    <property type="project" value="InterPro"/>
</dbReference>
<evidence type="ECO:0008006" key="2">
    <source>
        <dbReference type="Google" id="ProtNLM"/>
    </source>
</evidence>
<proteinExistence type="predicted"/>
<dbReference type="InterPro" id="IPR001343">
    <property type="entry name" value="Hemolysn_Ca-bd"/>
</dbReference>
<protein>
    <recommendedName>
        <fullName evidence="2">Calcium-binding protein</fullName>
    </recommendedName>
</protein>
<reference evidence="1" key="1">
    <citation type="submission" date="2024-05" db="EMBL/GenBank/DDBJ databases">
        <authorList>
            <person name="Kim S."/>
            <person name="Heo J."/>
            <person name="Choi H."/>
            <person name="Choi Y."/>
            <person name="Kwon S.-W."/>
            <person name="Kim Y."/>
        </authorList>
    </citation>
    <scope>NUCLEOTIDE SEQUENCE</scope>
    <source>
        <strain evidence="1">KACC 23698</strain>
    </source>
</reference>
<gene>
    <name evidence="1" type="ORF">ABEG18_26225</name>
</gene>
<accession>A0AAU7JGL2</accession>